<feature type="compositionally biased region" description="Gly residues" evidence="1">
    <location>
        <begin position="8"/>
        <end position="17"/>
    </location>
</feature>
<protein>
    <submittedName>
        <fullName evidence="3">Uncharacterized protein</fullName>
    </submittedName>
</protein>
<accession>A0ABQ3KKD5</accession>
<feature type="region of interest" description="Disordered" evidence="1">
    <location>
        <begin position="1"/>
        <end position="24"/>
    </location>
</feature>
<sequence length="74" mass="7039">MRSEGRGDGMAGSGSGAGKYSVSANTPGKAIRTAERGSAVSAVATGLAGFGALGAGIPVLFHVRTSLGESGSNG</sequence>
<dbReference type="Proteomes" id="UP000649955">
    <property type="component" value="Unassembled WGS sequence"/>
</dbReference>
<evidence type="ECO:0000256" key="2">
    <source>
        <dbReference type="SAM" id="Phobius"/>
    </source>
</evidence>
<comment type="caution">
    <text evidence="3">The sequence shown here is derived from an EMBL/GenBank/DDBJ whole genome shotgun (WGS) entry which is preliminary data.</text>
</comment>
<dbReference type="EMBL" id="BNAW01000034">
    <property type="protein sequence ID" value="GHG32239.1"/>
    <property type="molecule type" value="Genomic_DNA"/>
</dbReference>
<evidence type="ECO:0000313" key="4">
    <source>
        <dbReference type="Proteomes" id="UP000649955"/>
    </source>
</evidence>
<organism evidence="3 4">
    <name type="scientific">Amycolatopsis bullii</name>
    <dbReference type="NCBI Taxonomy" id="941987"/>
    <lineage>
        <taxon>Bacteria</taxon>
        <taxon>Bacillati</taxon>
        <taxon>Actinomycetota</taxon>
        <taxon>Actinomycetes</taxon>
        <taxon>Pseudonocardiales</taxon>
        <taxon>Pseudonocardiaceae</taxon>
        <taxon>Amycolatopsis</taxon>
    </lineage>
</organism>
<gene>
    <name evidence="3" type="ORF">GCM10017567_60510</name>
</gene>
<name>A0ABQ3KKD5_9PSEU</name>
<evidence type="ECO:0000256" key="1">
    <source>
        <dbReference type="SAM" id="MobiDB-lite"/>
    </source>
</evidence>
<reference evidence="4" key="1">
    <citation type="journal article" date="2019" name="Int. J. Syst. Evol. Microbiol.">
        <title>The Global Catalogue of Microorganisms (GCM) 10K type strain sequencing project: providing services to taxonomists for standard genome sequencing and annotation.</title>
        <authorList>
            <consortium name="The Broad Institute Genomics Platform"/>
            <consortium name="The Broad Institute Genome Sequencing Center for Infectious Disease"/>
            <person name="Wu L."/>
            <person name="Ma J."/>
        </authorList>
    </citation>
    <scope>NUCLEOTIDE SEQUENCE [LARGE SCALE GENOMIC DNA]</scope>
    <source>
        <strain evidence="4">CGMCC 4.7680</strain>
    </source>
</reference>
<evidence type="ECO:0000313" key="3">
    <source>
        <dbReference type="EMBL" id="GHG32239.1"/>
    </source>
</evidence>
<keyword evidence="4" id="KW-1185">Reference proteome</keyword>
<keyword evidence="2" id="KW-0472">Membrane</keyword>
<feature type="transmembrane region" description="Helical" evidence="2">
    <location>
        <begin position="39"/>
        <end position="61"/>
    </location>
</feature>
<keyword evidence="2" id="KW-0812">Transmembrane</keyword>
<keyword evidence="2" id="KW-1133">Transmembrane helix</keyword>
<proteinExistence type="predicted"/>